<dbReference type="STRING" id="1094558.ME5_00118"/>
<evidence type="ECO:0000256" key="3">
    <source>
        <dbReference type="ARBA" id="ARBA00022729"/>
    </source>
</evidence>
<dbReference type="PROSITE" id="PS01039">
    <property type="entry name" value="SBP_BACTERIAL_3"/>
    <property type="match status" value="1"/>
</dbReference>
<evidence type="ECO:0000256" key="1">
    <source>
        <dbReference type="ARBA" id="ARBA00004196"/>
    </source>
</evidence>
<dbReference type="Gene3D" id="3.40.190.10">
    <property type="entry name" value="Periplasmic binding protein-like II"/>
    <property type="match status" value="2"/>
</dbReference>
<evidence type="ECO:0000259" key="5">
    <source>
        <dbReference type="SMART" id="SM00062"/>
    </source>
</evidence>
<proteinExistence type="inferred from homology"/>
<feature type="domain" description="Solute-binding protein family 3/N-terminal" evidence="5">
    <location>
        <begin position="72"/>
        <end position="290"/>
    </location>
</feature>
<dbReference type="AlphaFoldDB" id="J0R7M9"/>
<keyword evidence="3" id="KW-0732">Signal</keyword>
<dbReference type="HOGENOM" id="CLU_019602_18_2_5"/>
<keyword evidence="8" id="KW-1185">Reference proteome</keyword>
<dbReference type="SMART" id="SM00062">
    <property type="entry name" value="PBPb"/>
    <property type="match status" value="1"/>
</dbReference>
<dbReference type="GO" id="GO:0016020">
    <property type="term" value="C:membrane"/>
    <property type="evidence" value="ECO:0007669"/>
    <property type="project" value="InterPro"/>
</dbReference>
<organism evidence="7 8">
    <name type="scientific">Bartonella tamiae Th239</name>
    <dbReference type="NCBI Taxonomy" id="1094558"/>
    <lineage>
        <taxon>Bacteria</taxon>
        <taxon>Pseudomonadati</taxon>
        <taxon>Pseudomonadota</taxon>
        <taxon>Alphaproteobacteria</taxon>
        <taxon>Hyphomicrobiales</taxon>
        <taxon>Bartonellaceae</taxon>
        <taxon>Bartonella</taxon>
    </lineage>
</organism>
<dbReference type="NCBIfam" id="NF007029">
    <property type="entry name" value="PRK09495.1"/>
    <property type="match status" value="1"/>
</dbReference>
<gene>
    <name evidence="7" type="ORF">ME5_00118</name>
</gene>
<dbReference type="GO" id="GO:0030313">
    <property type="term" value="C:cell envelope"/>
    <property type="evidence" value="ECO:0007669"/>
    <property type="project" value="UniProtKB-SubCell"/>
</dbReference>
<accession>J0R7M9</accession>
<dbReference type="EMBL" id="AIMB01000001">
    <property type="protein sequence ID" value="EJF91739.1"/>
    <property type="molecule type" value="Genomic_DNA"/>
</dbReference>
<dbReference type="InterPro" id="IPR044132">
    <property type="entry name" value="PBP2_GlnH"/>
</dbReference>
<evidence type="ECO:0000256" key="2">
    <source>
        <dbReference type="ARBA" id="ARBA00010333"/>
    </source>
</evidence>
<evidence type="ECO:0000313" key="8">
    <source>
        <dbReference type="Proteomes" id="UP000008952"/>
    </source>
</evidence>
<name>J0R7M9_9HYPH</name>
<comment type="subcellular location">
    <subcellularLocation>
        <location evidence="1">Cell envelope</location>
    </subcellularLocation>
</comment>
<dbReference type="SMART" id="SM00079">
    <property type="entry name" value="PBPe"/>
    <property type="match status" value="1"/>
</dbReference>
<comment type="similarity">
    <text evidence="2 4">Belongs to the bacterial solute-binding protein 3 family.</text>
</comment>
<dbReference type="GO" id="GO:0015276">
    <property type="term" value="F:ligand-gated monoatomic ion channel activity"/>
    <property type="evidence" value="ECO:0007669"/>
    <property type="project" value="InterPro"/>
</dbReference>
<evidence type="ECO:0000256" key="4">
    <source>
        <dbReference type="RuleBase" id="RU003744"/>
    </source>
</evidence>
<dbReference type="eggNOG" id="COG0834">
    <property type="taxonomic scope" value="Bacteria"/>
</dbReference>
<dbReference type="PANTHER" id="PTHR35936">
    <property type="entry name" value="MEMBRANE-BOUND LYTIC MUREIN TRANSGLYCOSYLASE F"/>
    <property type="match status" value="1"/>
</dbReference>
<dbReference type="InterPro" id="IPR018313">
    <property type="entry name" value="SBP_3_CS"/>
</dbReference>
<reference evidence="7 8" key="1">
    <citation type="submission" date="2012-03" db="EMBL/GenBank/DDBJ databases">
        <title>The Genome Sequence of Bartonella tamiae Th239.</title>
        <authorList>
            <consortium name="The Broad Institute Genome Sequencing Platform"/>
            <consortium name="The Broad Institute Genome Sequencing Center for Infectious Disease"/>
            <person name="Feldgarden M."/>
            <person name="Kirby J."/>
            <person name="Kosoy M."/>
            <person name="Birtles R."/>
            <person name="Probert W.S."/>
            <person name="Chiaraviglio L."/>
            <person name="Young S.K."/>
            <person name="Zeng Q."/>
            <person name="Gargeya S."/>
            <person name="Fitzgerald M."/>
            <person name="Haas B."/>
            <person name="Abouelleil A."/>
            <person name="Alvarado L."/>
            <person name="Arachchi H.M."/>
            <person name="Berlin A."/>
            <person name="Chapman S.B."/>
            <person name="Gearin G."/>
            <person name="Goldberg J."/>
            <person name="Griggs A."/>
            <person name="Gujja S."/>
            <person name="Hansen M."/>
            <person name="Heiman D."/>
            <person name="Howarth C."/>
            <person name="Larimer J."/>
            <person name="Lui A."/>
            <person name="MacDonald P.J.P."/>
            <person name="McCowen C."/>
            <person name="Montmayeur A."/>
            <person name="Murphy C."/>
            <person name="Neiman D."/>
            <person name="Pearson M."/>
            <person name="Priest M."/>
            <person name="Roberts A."/>
            <person name="Saif S."/>
            <person name="Shea T."/>
            <person name="Sisk P."/>
            <person name="Stolte C."/>
            <person name="Sykes S."/>
            <person name="Wortman J."/>
            <person name="Nusbaum C."/>
            <person name="Birren B."/>
        </authorList>
    </citation>
    <scope>NUCLEOTIDE SEQUENCE [LARGE SCALE GENOMIC DNA]</scope>
    <source>
        <strain evidence="7 8">Th239</strain>
    </source>
</reference>
<dbReference type="PANTHER" id="PTHR35936:SF38">
    <property type="entry name" value="GLUTAMINE-BINDING PERIPLASMIC PROTEIN"/>
    <property type="match status" value="1"/>
</dbReference>
<dbReference type="InterPro" id="IPR001638">
    <property type="entry name" value="Solute-binding_3/MltF_N"/>
</dbReference>
<sequence length="292" mass="32380">MFFVVPSPTLPIAFKKDIICLYMSDQKISDPFLTAKKRQNFNMGKEMTIKKLFTALALTASLTFSGQALAKDLIFATDTAFVPFSFKQGDDYVGFDVELWDAIAKDMGVTYKLQPMDFAGIVPGVQAGQIDVAMAGMSITDARAKVVDFSDPYYNSGLLLLVRADSDIKSVDDIDGKIIALKTGTGSVPYATEHFKDSERRQFPNIDNAFMELQTGRVDGVLHDAPNVLYYAATGGKDKVKIIGKPMEAQKYGAAFRKGSDLVEKYNTSLKNLKENGTYDRIYEKWFGEKPE</sequence>
<dbReference type="SUPFAM" id="SSF53850">
    <property type="entry name" value="Periplasmic binding protein-like II"/>
    <property type="match status" value="1"/>
</dbReference>
<dbReference type="PATRIC" id="fig|1094558.3.peg.126"/>
<evidence type="ECO:0000313" key="7">
    <source>
        <dbReference type="EMBL" id="EJF91739.1"/>
    </source>
</evidence>
<feature type="domain" description="Ionotropic glutamate receptor C-terminal" evidence="6">
    <location>
        <begin position="72"/>
        <end position="289"/>
    </location>
</feature>
<dbReference type="InterPro" id="IPR001320">
    <property type="entry name" value="Iontro_rcpt_C"/>
</dbReference>
<dbReference type="CDD" id="cd00994">
    <property type="entry name" value="PBP2_GlnH"/>
    <property type="match status" value="1"/>
</dbReference>
<protein>
    <submittedName>
        <fullName evidence="7">Lysine-arginine-ornithine-binding periplasmic protein</fullName>
    </submittedName>
</protein>
<dbReference type="Pfam" id="PF00497">
    <property type="entry name" value="SBP_bac_3"/>
    <property type="match status" value="1"/>
</dbReference>
<evidence type="ECO:0000259" key="6">
    <source>
        <dbReference type="SMART" id="SM00079"/>
    </source>
</evidence>
<dbReference type="Proteomes" id="UP000008952">
    <property type="component" value="Unassembled WGS sequence"/>
</dbReference>
<comment type="caution">
    <text evidence="7">The sequence shown here is derived from an EMBL/GenBank/DDBJ whole genome shotgun (WGS) entry which is preliminary data.</text>
</comment>